<proteinExistence type="predicted"/>
<name>A0A0R2B3S9_9LACO</name>
<keyword evidence="2" id="KW-0378">Hydrolase</keyword>
<keyword evidence="3" id="KW-1185">Reference proteome</keyword>
<feature type="transmembrane region" description="Helical" evidence="1">
    <location>
        <begin position="9"/>
        <end position="29"/>
    </location>
</feature>
<organism evidence="2 3">
    <name type="scientific">Apilactobacillus ozensis DSM 23829 = JCM 17196</name>
    <dbReference type="NCBI Taxonomy" id="1423781"/>
    <lineage>
        <taxon>Bacteria</taxon>
        <taxon>Bacillati</taxon>
        <taxon>Bacillota</taxon>
        <taxon>Bacilli</taxon>
        <taxon>Lactobacillales</taxon>
        <taxon>Lactobacillaceae</taxon>
        <taxon>Apilactobacillus</taxon>
    </lineage>
</organism>
<reference evidence="2 3" key="1">
    <citation type="journal article" date="2015" name="Genome Announc.">
        <title>Expanding the biotechnology potential of lactobacilli through comparative genomics of 213 strains and associated genera.</title>
        <authorList>
            <person name="Sun Z."/>
            <person name="Harris H.M."/>
            <person name="McCann A."/>
            <person name="Guo C."/>
            <person name="Argimon S."/>
            <person name="Zhang W."/>
            <person name="Yang X."/>
            <person name="Jeffery I.B."/>
            <person name="Cooney J.C."/>
            <person name="Kagawa T.F."/>
            <person name="Liu W."/>
            <person name="Song Y."/>
            <person name="Salvetti E."/>
            <person name="Wrobel A."/>
            <person name="Rasinkangas P."/>
            <person name="Parkhill J."/>
            <person name="Rea M.C."/>
            <person name="O'Sullivan O."/>
            <person name="Ritari J."/>
            <person name="Douillard F.P."/>
            <person name="Paul Ross R."/>
            <person name="Yang R."/>
            <person name="Briner A.E."/>
            <person name="Felis G.E."/>
            <person name="de Vos W.M."/>
            <person name="Barrangou R."/>
            <person name="Klaenhammer T.R."/>
            <person name="Caufield P.W."/>
            <person name="Cui Y."/>
            <person name="Zhang H."/>
            <person name="O'Toole P.W."/>
        </authorList>
    </citation>
    <scope>NUCLEOTIDE SEQUENCE [LARGE SCALE GENOMIC DNA]</scope>
    <source>
        <strain evidence="2 3">DSM 23829</strain>
    </source>
</reference>
<keyword evidence="1" id="KW-0812">Transmembrane</keyword>
<dbReference type="Pfam" id="PF06028">
    <property type="entry name" value="DUF915"/>
    <property type="match status" value="2"/>
</dbReference>
<dbReference type="STRING" id="1423781.FD06_GL000897"/>
<evidence type="ECO:0000313" key="3">
    <source>
        <dbReference type="Proteomes" id="UP000052012"/>
    </source>
</evidence>
<dbReference type="PATRIC" id="fig|1423781.4.peg.931"/>
<evidence type="ECO:0000256" key="1">
    <source>
        <dbReference type="SAM" id="Phobius"/>
    </source>
</evidence>
<dbReference type="GO" id="GO:0016787">
    <property type="term" value="F:hydrolase activity"/>
    <property type="evidence" value="ECO:0007669"/>
    <property type="project" value="UniProtKB-KW"/>
</dbReference>
<evidence type="ECO:0000313" key="2">
    <source>
        <dbReference type="EMBL" id="KRM69724.1"/>
    </source>
</evidence>
<keyword evidence="1" id="KW-1133">Transmembrane helix</keyword>
<protein>
    <submittedName>
        <fullName evidence="2">Alpha beta hydrolase superfamily protein</fullName>
    </submittedName>
</protein>
<dbReference type="AlphaFoldDB" id="A0A0R2B3S9"/>
<dbReference type="OrthoDB" id="503948at2"/>
<dbReference type="SUPFAM" id="SSF53474">
    <property type="entry name" value="alpha/beta-Hydrolases"/>
    <property type="match status" value="1"/>
</dbReference>
<accession>A0A0R2B3S9</accession>
<dbReference type="RefSeq" id="WP_054657485.1">
    <property type="nucleotide sequence ID" value="NZ_AYYQ01000002.1"/>
</dbReference>
<gene>
    <name evidence="2" type="ORF">FD06_GL000897</name>
</gene>
<comment type="caution">
    <text evidence="2">The sequence shown here is derived from an EMBL/GenBank/DDBJ whole genome shotgun (WGS) entry which is preliminary data.</text>
</comment>
<dbReference type="Proteomes" id="UP000052012">
    <property type="component" value="Unassembled WGS sequence"/>
</dbReference>
<dbReference type="Gene3D" id="3.40.50.1820">
    <property type="entry name" value="alpha/beta hydrolase"/>
    <property type="match status" value="2"/>
</dbReference>
<dbReference type="InterPro" id="IPR010315">
    <property type="entry name" value="DUF915_hydro-like"/>
</dbReference>
<keyword evidence="1" id="KW-0472">Membrane</keyword>
<dbReference type="InterPro" id="IPR029058">
    <property type="entry name" value="AB_hydrolase_fold"/>
</dbReference>
<sequence>MHNKRKKILIGLVLLVEFIVFITSTLWIFRGSVLNDLKVKQTSTATIFIPGYGGNAVSTNDFIEQFNEHKVAKRTLRLHISSDGKVSTIKQYAKVGNNNPLVQLLFSDNTHPIKESYQMSNVMKYLYKNYHIKSVNLIGHSSGGQIAYEYMVNHPNEKNVPKVNKFVSIANDYPKKDPRVKNLPKNLEVLNIAGEIYNFGTDAEEAVDIVKPMGKLVAPHVKSYKFHLYKAGPLSAEHSMLHENPEIDKIIAEFLFK</sequence>
<dbReference type="EMBL" id="AYYQ01000002">
    <property type="protein sequence ID" value="KRM69724.1"/>
    <property type="molecule type" value="Genomic_DNA"/>
</dbReference>